<evidence type="ECO:0000313" key="3">
    <source>
        <dbReference type="EMBL" id="GMR61199.1"/>
    </source>
</evidence>
<dbReference type="InterPro" id="IPR042097">
    <property type="entry name" value="Aminopeptidase_N-like_N_sf"/>
</dbReference>
<evidence type="ECO:0000313" key="4">
    <source>
        <dbReference type="Proteomes" id="UP001328107"/>
    </source>
</evidence>
<name>A0AAN5IE49_9BILA</name>
<dbReference type="SUPFAM" id="SSF63737">
    <property type="entry name" value="Leukotriene A4 hydrolase N-terminal domain"/>
    <property type="match status" value="1"/>
</dbReference>
<keyword evidence="4" id="KW-1185">Reference proteome</keyword>
<feature type="chain" id="PRO_5042934847" description="Aminopeptidase N-like N-terminal domain-containing protein" evidence="1">
    <location>
        <begin position="17"/>
        <end position="154"/>
    </location>
</feature>
<dbReference type="Gene3D" id="2.60.40.1730">
    <property type="entry name" value="tricorn interacting facor f3 domain"/>
    <property type="match status" value="1"/>
</dbReference>
<feature type="non-terminal residue" evidence="3">
    <location>
        <position position="154"/>
    </location>
</feature>
<reference evidence="4" key="1">
    <citation type="submission" date="2022-10" db="EMBL/GenBank/DDBJ databases">
        <title>Genome assembly of Pristionchus species.</title>
        <authorList>
            <person name="Yoshida K."/>
            <person name="Sommer R.J."/>
        </authorList>
    </citation>
    <scope>NUCLEOTIDE SEQUENCE [LARGE SCALE GENOMIC DNA]</scope>
    <source>
        <strain evidence="4">RS5460</strain>
    </source>
</reference>
<keyword evidence="1" id="KW-0732">Signal</keyword>
<feature type="domain" description="Aminopeptidase N-like N-terminal" evidence="2">
    <location>
        <begin position="51"/>
        <end position="151"/>
    </location>
</feature>
<organism evidence="3 4">
    <name type="scientific">Pristionchus mayeri</name>
    <dbReference type="NCBI Taxonomy" id="1317129"/>
    <lineage>
        <taxon>Eukaryota</taxon>
        <taxon>Metazoa</taxon>
        <taxon>Ecdysozoa</taxon>
        <taxon>Nematoda</taxon>
        <taxon>Chromadorea</taxon>
        <taxon>Rhabditida</taxon>
        <taxon>Rhabditina</taxon>
        <taxon>Diplogasteromorpha</taxon>
        <taxon>Diplogasteroidea</taxon>
        <taxon>Neodiplogasteridae</taxon>
        <taxon>Pristionchus</taxon>
    </lineage>
</organism>
<dbReference type="Proteomes" id="UP001328107">
    <property type="component" value="Unassembled WGS sequence"/>
</dbReference>
<feature type="signal peptide" evidence="1">
    <location>
        <begin position="1"/>
        <end position="16"/>
    </location>
</feature>
<evidence type="ECO:0000259" key="2">
    <source>
        <dbReference type="Pfam" id="PF17900"/>
    </source>
</evidence>
<gene>
    <name evidence="3" type="ORF">PMAYCL1PPCAC_31394</name>
</gene>
<feature type="non-terminal residue" evidence="3">
    <location>
        <position position="1"/>
    </location>
</feature>
<comment type="caution">
    <text evidence="3">The sequence shown here is derived from an EMBL/GenBank/DDBJ whole genome shotgun (WGS) entry which is preliminary data.</text>
</comment>
<dbReference type="Pfam" id="PF17900">
    <property type="entry name" value="Peptidase_M1_N"/>
    <property type="match status" value="1"/>
</dbReference>
<proteinExistence type="predicted"/>
<protein>
    <recommendedName>
        <fullName evidence="2">Aminopeptidase N-like N-terminal domain-containing protein</fullName>
    </recommendedName>
</protein>
<dbReference type="EMBL" id="BTRK01000006">
    <property type="protein sequence ID" value="GMR61199.1"/>
    <property type="molecule type" value="Genomic_DNA"/>
</dbReference>
<dbReference type="InterPro" id="IPR045357">
    <property type="entry name" value="Aminopeptidase_N-like_N"/>
</dbReference>
<dbReference type="AlphaFoldDB" id="A0AAN5IE49"/>
<sequence>RILLLLLASFGSLAYGLVDESDLPVYLQGIGWKNVEAELRKDLRLSPYVRPLHYELRFNVSVAGYGGAKLSTYDGTVFISFNITESVKEIEIHSLGLTISDVNLNVIESNEKNSLNDGKFHVRGERESIAIPSKRPILPEDDVTLMIAFNGTAR</sequence>
<evidence type="ECO:0000256" key="1">
    <source>
        <dbReference type="SAM" id="SignalP"/>
    </source>
</evidence>
<accession>A0AAN5IE49</accession>